<accession>A0A9P8S398</accession>
<dbReference type="EMBL" id="JACEFI010000026">
    <property type="protein sequence ID" value="KAH0592844.1"/>
    <property type="molecule type" value="Genomic_DNA"/>
</dbReference>
<protein>
    <submittedName>
        <fullName evidence="1">Polyketide synthase</fullName>
    </submittedName>
</protein>
<evidence type="ECO:0000313" key="2">
    <source>
        <dbReference type="Proteomes" id="UP000764110"/>
    </source>
</evidence>
<keyword evidence="2" id="KW-1185">Reference proteome</keyword>
<sequence length="151" mass="16582">MDSWTVYDMSSRRSDTHIAGDMFVFTKDNKLIITTSVVRFTLYDITKLEKVLQGSKIDNSRTTEPLSLTPKVTRGEVGGSGAKVKIYDHNYEDETMVATEAVSIEPTKNCKTIPSGDLAGYVHCCWFGEPSLLATGGKRSAGKRPGTQRLG</sequence>
<comment type="caution">
    <text evidence="1">The sequence shown here is derived from an EMBL/GenBank/DDBJ whole genome shotgun (WGS) entry which is preliminary data.</text>
</comment>
<dbReference type="Proteomes" id="UP000764110">
    <property type="component" value="Unassembled WGS sequence"/>
</dbReference>
<organism evidence="1 2">
    <name type="scientific">Metarhizium humberi</name>
    <dbReference type="NCBI Taxonomy" id="2596975"/>
    <lineage>
        <taxon>Eukaryota</taxon>
        <taxon>Fungi</taxon>
        <taxon>Dikarya</taxon>
        <taxon>Ascomycota</taxon>
        <taxon>Pezizomycotina</taxon>
        <taxon>Sordariomycetes</taxon>
        <taxon>Hypocreomycetidae</taxon>
        <taxon>Hypocreales</taxon>
        <taxon>Clavicipitaceae</taxon>
        <taxon>Metarhizium</taxon>
    </lineage>
</organism>
<proteinExistence type="predicted"/>
<dbReference type="AlphaFoldDB" id="A0A9P8S398"/>
<evidence type="ECO:0000313" key="1">
    <source>
        <dbReference type="EMBL" id="KAH0592844.1"/>
    </source>
</evidence>
<gene>
    <name evidence="1" type="ORF">MHUMG1_09489</name>
</gene>
<name>A0A9P8S398_9HYPO</name>
<reference evidence="1 2" key="1">
    <citation type="submission" date="2020-07" db="EMBL/GenBank/DDBJ databases">
        <title>Metarhizium humberi genome.</title>
        <authorList>
            <person name="Lysoe E."/>
        </authorList>
    </citation>
    <scope>NUCLEOTIDE SEQUENCE [LARGE SCALE GENOMIC DNA]</scope>
    <source>
        <strain evidence="1 2">ESALQ1638</strain>
    </source>
</reference>